<protein>
    <submittedName>
        <fullName evidence="1">Uncharacterized protein</fullName>
    </submittedName>
</protein>
<name>A0A6J5M790_9CAUD</name>
<sequence>MAKVILEFDRVEEYDEIQEALNGWKWASVVYDLDQFLRSEIKYNGNNTGEQIKAYEAARERLREIMQEWKLNFQD</sequence>
<organism evidence="1">
    <name type="scientific">uncultured Caudovirales phage</name>
    <dbReference type="NCBI Taxonomy" id="2100421"/>
    <lineage>
        <taxon>Viruses</taxon>
        <taxon>Duplodnaviria</taxon>
        <taxon>Heunggongvirae</taxon>
        <taxon>Uroviricota</taxon>
        <taxon>Caudoviricetes</taxon>
        <taxon>Peduoviridae</taxon>
        <taxon>Maltschvirus</taxon>
        <taxon>Maltschvirus maltsch</taxon>
    </lineage>
</organism>
<dbReference type="EMBL" id="LR796399">
    <property type="protein sequence ID" value="CAB4142011.1"/>
    <property type="molecule type" value="Genomic_DNA"/>
</dbReference>
<evidence type="ECO:0000313" key="1">
    <source>
        <dbReference type="EMBL" id="CAB4142011.1"/>
    </source>
</evidence>
<accession>A0A6J5M790</accession>
<reference evidence="1" key="1">
    <citation type="submission" date="2020-04" db="EMBL/GenBank/DDBJ databases">
        <authorList>
            <person name="Chiriac C."/>
            <person name="Salcher M."/>
            <person name="Ghai R."/>
            <person name="Kavagutti S V."/>
        </authorList>
    </citation>
    <scope>NUCLEOTIDE SEQUENCE</scope>
</reference>
<gene>
    <name evidence="1" type="ORF">UFOVP425_7</name>
</gene>
<proteinExistence type="predicted"/>